<dbReference type="AlphaFoldDB" id="A0A8J3T6T9"/>
<name>A0A8J3T6T9_9ACTN</name>
<gene>
    <name evidence="3" type="primary">ompC</name>
    <name evidence="3" type="ORF">Pme01_12070</name>
</gene>
<dbReference type="PANTHER" id="PTHR48267:SF1">
    <property type="entry name" value="BILIRUBIN OXIDASE"/>
    <property type="match status" value="1"/>
</dbReference>
<comment type="similarity">
    <text evidence="1">Belongs to the multicopper oxidase family.</text>
</comment>
<evidence type="ECO:0000313" key="3">
    <source>
        <dbReference type="EMBL" id="GII21610.1"/>
    </source>
</evidence>
<dbReference type="GO" id="GO:0016491">
    <property type="term" value="F:oxidoreductase activity"/>
    <property type="evidence" value="ECO:0007669"/>
    <property type="project" value="InterPro"/>
</dbReference>
<dbReference type="RefSeq" id="WP_168114699.1">
    <property type="nucleotide sequence ID" value="NZ_BOON01000010.1"/>
</dbReference>
<dbReference type="InterPro" id="IPR008972">
    <property type="entry name" value="Cupredoxin"/>
</dbReference>
<dbReference type="Proteomes" id="UP000599074">
    <property type="component" value="Unassembled WGS sequence"/>
</dbReference>
<dbReference type="CDD" id="cd13868">
    <property type="entry name" value="CuRO_2_CotA_like"/>
    <property type="match status" value="1"/>
</dbReference>
<dbReference type="InterPro" id="IPR011706">
    <property type="entry name" value="Cu-oxidase_C"/>
</dbReference>
<dbReference type="Gene3D" id="2.60.40.420">
    <property type="entry name" value="Cupredoxins - blue copper proteins"/>
    <property type="match status" value="3"/>
</dbReference>
<protein>
    <submittedName>
        <fullName evidence="3">Multicopper oxidase</fullName>
    </submittedName>
</protein>
<evidence type="ECO:0000313" key="4">
    <source>
        <dbReference type="Proteomes" id="UP000599074"/>
    </source>
</evidence>
<proteinExistence type="inferred from homology"/>
<keyword evidence="4" id="KW-1185">Reference proteome</keyword>
<dbReference type="EMBL" id="BOON01000010">
    <property type="protein sequence ID" value="GII21610.1"/>
    <property type="molecule type" value="Genomic_DNA"/>
</dbReference>
<dbReference type="PROSITE" id="PS51318">
    <property type="entry name" value="TAT"/>
    <property type="match status" value="1"/>
</dbReference>
<reference evidence="3" key="1">
    <citation type="submission" date="2021-01" db="EMBL/GenBank/DDBJ databases">
        <title>Whole genome shotgun sequence of Planosporangium mesophilum NBRC 109066.</title>
        <authorList>
            <person name="Komaki H."/>
            <person name="Tamura T."/>
        </authorList>
    </citation>
    <scope>NUCLEOTIDE SEQUENCE</scope>
    <source>
        <strain evidence="3">NBRC 109066</strain>
    </source>
</reference>
<dbReference type="PANTHER" id="PTHR48267">
    <property type="entry name" value="CUPREDOXIN SUPERFAMILY PROTEIN"/>
    <property type="match status" value="1"/>
</dbReference>
<dbReference type="InterPro" id="IPR006311">
    <property type="entry name" value="TAT_signal"/>
</dbReference>
<dbReference type="GO" id="GO:0005507">
    <property type="term" value="F:copper ion binding"/>
    <property type="evidence" value="ECO:0007669"/>
    <property type="project" value="InterPro"/>
</dbReference>
<organism evidence="3 4">
    <name type="scientific">Planosporangium mesophilum</name>
    <dbReference type="NCBI Taxonomy" id="689768"/>
    <lineage>
        <taxon>Bacteria</taxon>
        <taxon>Bacillati</taxon>
        <taxon>Actinomycetota</taxon>
        <taxon>Actinomycetes</taxon>
        <taxon>Micromonosporales</taxon>
        <taxon>Micromonosporaceae</taxon>
        <taxon>Planosporangium</taxon>
    </lineage>
</organism>
<accession>A0A8J3T6T9</accession>
<comment type="caution">
    <text evidence="3">The sequence shown here is derived from an EMBL/GenBank/DDBJ whole genome shotgun (WGS) entry which is preliminary data.</text>
</comment>
<dbReference type="InterPro" id="IPR045087">
    <property type="entry name" value="Cu-oxidase_fam"/>
</dbReference>
<evidence type="ECO:0000259" key="2">
    <source>
        <dbReference type="Pfam" id="PF07731"/>
    </source>
</evidence>
<dbReference type="SUPFAM" id="SSF49503">
    <property type="entry name" value="Cupredoxins"/>
    <property type="match status" value="3"/>
</dbReference>
<sequence length="691" mass="74465">MVTRRQLLTAGAVGAAALVLPQGTRRGWAHSRVAAPLQPTAIPKYVTELVVPPVMPPVAGSSTRPVDRYVIAVRQFSQQILPSGLPRTAIWGYGVQGRTETFSYPSFTMEAKVDRPVGVTWVNELVDSDGNYLPHLVPVDPTLHWANPPGGTSGRDSMPMFTATPGPYTGPVPFVTHLHGAHTSEDSDGYPEAWYLPNAKNVPDGYARVGSYYDRFRDEFAARHGGVQWAPGTSVFQYPNHQQATTLWFHDHTLGMTRVNVYAGPAGFYLLRGGPSDLPPGVLPGPAPALNDPPGTRYYEIPLLIQDRTFNADGSLFYPNNRVAPNGSPIPVIPHSDVPPMWNPGFFGKTMVVNGRTWPVLQVEPRRYRLRLLNACDSRFLLLKIVAKPDETRPANPVLPFWQIGGDGGFLPRPLCRQRLFLGNAERADVIVDFTGLPASTELYLINEGADGPNHRGEPVTDYAPADPNTTGQVMKFVVGERVGADMSLPPQFLALPAATPLGAASVTRRLSLTDHLKANLGPIGHELGTVDAAGNAVPMAWHDPVTENPAVGATEIWEFHNANRDAHPVHIHAVQFQVVGRGADGNGPPDPGEEGLKDTVMVWPNELTRVKARFDQAGRFVWHCHMMSHEDHDMMRPYQVGPSGGVAAGDGGTAGTDPALAATGAGVLATAAVGGAVLARRYLVDAPPSP</sequence>
<feature type="domain" description="Plastocyanin-like" evidence="2">
    <location>
        <begin position="545"/>
        <end position="643"/>
    </location>
</feature>
<evidence type="ECO:0000256" key="1">
    <source>
        <dbReference type="ARBA" id="ARBA00010609"/>
    </source>
</evidence>
<dbReference type="Pfam" id="PF07731">
    <property type="entry name" value="Cu-oxidase_2"/>
    <property type="match status" value="1"/>
</dbReference>
<dbReference type="CDD" id="cd13844">
    <property type="entry name" value="CuRO_1_BOD_CotA_like"/>
    <property type="match status" value="1"/>
</dbReference>